<keyword evidence="3" id="KW-1185">Reference proteome</keyword>
<evidence type="ECO:0008006" key="4">
    <source>
        <dbReference type="Google" id="ProtNLM"/>
    </source>
</evidence>
<feature type="region of interest" description="Disordered" evidence="1">
    <location>
        <begin position="1"/>
        <end position="46"/>
    </location>
</feature>
<name>A0ABV7A7J0_9BACI</name>
<dbReference type="RefSeq" id="WP_390306518.1">
    <property type="nucleotide sequence ID" value="NZ_JBHRRZ010000017.1"/>
</dbReference>
<dbReference type="EMBL" id="JBHRRZ010000017">
    <property type="protein sequence ID" value="MFC2948951.1"/>
    <property type="molecule type" value="Genomic_DNA"/>
</dbReference>
<evidence type="ECO:0000256" key="1">
    <source>
        <dbReference type="SAM" id="MobiDB-lite"/>
    </source>
</evidence>
<evidence type="ECO:0000313" key="2">
    <source>
        <dbReference type="EMBL" id="MFC2948951.1"/>
    </source>
</evidence>
<comment type="caution">
    <text evidence="2">The sequence shown here is derived from an EMBL/GenBank/DDBJ whole genome shotgun (WGS) entry which is preliminary data.</text>
</comment>
<protein>
    <recommendedName>
        <fullName evidence="4">YpzI family protein</fullName>
    </recommendedName>
</protein>
<proteinExistence type="predicted"/>
<feature type="compositionally biased region" description="Basic and acidic residues" evidence="1">
    <location>
        <begin position="16"/>
        <end position="34"/>
    </location>
</feature>
<sequence>MGQDVIDISGRRNKSAVRDGYRREERVIGRRRGESAAGSGNQQEAK</sequence>
<organism evidence="2 3">
    <name type="scientific">Virgibacillus sediminis</name>
    <dbReference type="NCBI Taxonomy" id="202260"/>
    <lineage>
        <taxon>Bacteria</taxon>
        <taxon>Bacillati</taxon>
        <taxon>Bacillota</taxon>
        <taxon>Bacilli</taxon>
        <taxon>Bacillales</taxon>
        <taxon>Bacillaceae</taxon>
        <taxon>Virgibacillus</taxon>
    </lineage>
</organism>
<dbReference type="Proteomes" id="UP001595387">
    <property type="component" value="Unassembled WGS sequence"/>
</dbReference>
<accession>A0ABV7A7J0</accession>
<gene>
    <name evidence="2" type="ORF">ACFODW_11450</name>
</gene>
<evidence type="ECO:0000313" key="3">
    <source>
        <dbReference type="Proteomes" id="UP001595387"/>
    </source>
</evidence>
<reference evidence="3" key="1">
    <citation type="journal article" date="2019" name="Int. J. Syst. Evol. Microbiol.">
        <title>The Global Catalogue of Microorganisms (GCM) 10K type strain sequencing project: providing services to taxonomists for standard genome sequencing and annotation.</title>
        <authorList>
            <consortium name="The Broad Institute Genomics Platform"/>
            <consortium name="The Broad Institute Genome Sequencing Center for Infectious Disease"/>
            <person name="Wu L."/>
            <person name="Ma J."/>
        </authorList>
    </citation>
    <scope>NUCLEOTIDE SEQUENCE [LARGE SCALE GENOMIC DNA]</scope>
    <source>
        <strain evidence="3">KCTC 13193</strain>
    </source>
</reference>